<dbReference type="Pfam" id="PF03914">
    <property type="entry name" value="CBF"/>
    <property type="match status" value="1"/>
</dbReference>
<feature type="region of interest" description="Disordered" evidence="2">
    <location>
        <begin position="228"/>
        <end position="248"/>
    </location>
</feature>
<reference evidence="4 5" key="1">
    <citation type="journal article" date="2019" name="PLoS Pathog.">
        <title>Genome sequence of the bovine parasite Schistosoma bovis Tanzania.</title>
        <authorList>
            <person name="Oey H."/>
            <person name="Zakrzewski M."/>
            <person name="Gobert G."/>
            <person name="Gravermann K."/>
            <person name="Stoye J."/>
            <person name="Jones M."/>
            <person name="Mcmanus D."/>
            <person name="Krause L."/>
        </authorList>
    </citation>
    <scope>NUCLEOTIDE SEQUENCE [LARGE SCALE GENOMIC DNA]</scope>
    <source>
        <strain evidence="4 5">TAN1997</strain>
    </source>
</reference>
<protein>
    <recommendedName>
        <fullName evidence="3">CCAAT-binding factor domain-containing protein</fullName>
    </recommendedName>
</protein>
<evidence type="ECO:0000256" key="2">
    <source>
        <dbReference type="SAM" id="MobiDB-lite"/>
    </source>
</evidence>
<proteinExistence type="inferred from homology"/>
<dbReference type="AlphaFoldDB" id="A0A430QH70"/>
<dbReference type="PANTHER" id="PTHR12048">
    <property type="entry name" value="CCAAT-BINDING FACTOR-RELATED"/>
    <property type="match status" value="1"/>
</dbReference>
<feature type="region of interest" description="Disordered" evidence="2">
    <location>
        <begin position="332"/>
        <end position="388"/>
    </location>
</feature>
<gene>
    <name evidence="4" type="ORF">DC041_0000315</name>
</gene>
<dbReference type="Proteomes" id="UP000290809">
    <property type="component" value="Unassembled WGS sequence"/>
</dbReference>
<feature type="compositionally biased region" description="Basic residues" evidence="2">
    <location>
        <begin position="342"/>
        <end position="359"/>
    </location>
</feature>
<dbReference type="InterPro" id="IPR016024">
    <property type="entry name" value="ARM-type_fold"/>
</dbReference>
<dbReference type="EMBL" id="QMKO01001728">
    <property type="protein sequence ID" value="RTG87040.1"/>
    <property type="molecule type" value="Genomic_DNA"/>
</dbReference>
<dbReference type="SUPFAM" id="SSF48371">
    <property type="entry name" value="ARM repeat"/>
    <property type="match status" value="1"/>
</dbReference>
<sequence length="388" mass="44900">LSLGILGSLVQKQENQTLILNIIINKLGDRSKEFASAVIHKLRLIEEAFTSMLSEVDDLFRLVHTTGFTVSVQALSVLFQISTHCVAIRDRYYQALYRKLLDPAIHQSSKNPILLRLIYQSMVGDDDTDRIVAFIHRILQLCISHTDPGFIVSLSKPNVIMVSQINKEHLVKTVPGKLLKRKEGALSGPQAMAVDSSAFRQLPVTSVPVHERFFHNYFKFLETQPGRIKKTEKKPKDNDENGSDSDSVADSEFDVYLAKHEKDLFPPNEEWENDGNLQCYARYHFLKFIVLTFLFTNQFNLNNLFASAEEVGQLYDVQETAKEKRQRFWEQKRLYSQSSNSNHKRRQYREKGVSKKRRPENRDHHQLSSRGKMKLKSQNNSKRPRRHS</sequence>
<dbReference type="InterPro" id="IPR005612">
    <property type="entry name" value="CCAAT-binding_factor"/>
</dbReference>
<dbReference type="STRING" id="6184.A0A430QH70"/>
<feature type="domain" description="CCAAT-binding factor" evidence="3">
    <location>
        <begin position="71"/>
        <end position="154"/>
    </location>
</feature>
<feature type="non-terminal residue" evidence="4">
    <location>
        <position position="1"/>
    </location>
</feature>
<organism evidence="4 5">
    <name type="scientific">Schistosoma bovis</name>
    <name type="common">Blood fluke</name>
    <dbReference type="NCBI Taxonomy" id="6184"/>
    <lineage>
        <taxon>Eukaryota</taxon>
        <taxon>Metazoa</taxon>
        <taxon>Spiralia</taxon>
        <taxon>Lophotrochozoa</taxon>
        <taxon>Platyhelminthes</taxon>
        <taxon>Trematoda</taxon>
        <taxon>Digenea</taxon>
        <taxon>Strigeidida</taxon>
        <taxon>Schistosomatoidea</taxon>
        <taxon>Schistosomatidae</taxon>
        <taxon>Schistosoma</taxon>
    </lineage>
</organism>
<dbReference type="GO" id="GO:0005634">
    <property type="term" value="C:nucleus"/>
    <property type="evidence" value="ECO:0007669"/>
    <property type="project" value="UniProtKB-ARBA"/>
</dbReference>
<evidence type="ECO:0000313" key="5">
    <source>
        <dbReference type="Proteomes" id="UP000290809"/>
    </source>
</evidence>
<name>A0A430QH70_SCHBO</name>
<accession>A0A430QH70</accession>
<keyword evidence="5" id="KW-1185">Reference proteome</keyword>
<evidence type="ECO:0000313" key="4">
    <source>
        <dbReference type="EMBL" id="RTG87040.1"/>
    </source>
</evidence>
<comment type="similarity">
    <text evidence="1">Belongs to the CBF/MAK21 family.</text>
</comment>
<dbReference type="InterPro" id="IPR040155">
    <property type="entry name" value="CEBPZ/Mak21-like"/>
</dbReference>
<evidence type="ECO:0000256" key="1">
    <source>
        <dbReference type="ARBA" id="ARBA00007797"/>
    </source>
</evidence>
<dbReference type="PANTHER" id="PTHR12048:SF0">
    <property type="entry name" value="CCAAT_ENHANCER-BINDING PROTEIN ZETA"/>
    <property type="match status" value="1"/>
</dbReference>
<comment type="caution">
    <text evidence="4">The sequence shown here is derived from an EMBL/GenBank/DDBJ whole genome shotgun (WGS) entry which is preliminary data.</text>
</comment>
<evidence type="ECO:0000259" key="3">
    <source>
        <dbReference type="Pfam" id="PF03914"/>
    </source>
</evidence>